<name>A0ABP1DS62_9APHY</name>
<dbReference type="Proteomes" id="UP001497453">
    <property type="component" value="Chromosome 6"/>
</dbReference>
<keyword evidence="2" id="KW-1185">Reference proteome</keyword>
<dbReference type="EMBL" id="OZ037949">
    <property type="protein sequence ID" value="CAL1710636.1"/>
    <property type="molecule type" value="Genomic_DNA"/>
</dbReference>
<evidence type="ECO:0000313" key="2">
    <source>
        <dbReference type="Proteomes" id="UP001497453"/>
    </source>
</evidence>
<organism evidence="1 2">
    <name type="scientific">Somion occarium</name>
    <dbReference type="NCBI Taxonomy" id="3059160"/>
    <lineage>
        <taxon>Eukaryota</taxon>
        <taxon>Fungi</taxon>
        <taxon>Dikarya</taxon>
        <taxon>Basidiomycota</taxon>
        <taxon>Agaricomycotina</taxon>
        <taxon>Agaricomycetes</taxon>
        <taxon>Polyporales</taxon>
        <taxon>Cerrenaceae</taxon>
        <taxon>Somion</taxon>
    </lineage>
</organism>
<accession>A0ABP1DS62</accession>
<reference evidence="2" key="1">
    <citation type="submission" date="2024-04" db="EMBL/GenBank/DDBJ databases">
        <authorList>
            <person name="Shaw F."/>
            <person name="Minotto A."/>
        </authorList>
    </citation>
    <scope>NUCLEOTIDE SEQUENCE [LARGE SCALE GENOMIC DNA]</scope>
</reference>
<protein>
    <submittedName>
        <fullName evidence="1">Uncharacterized protein</fullName>
    </submittedName>
</protein>
<sequence>MQVLPGEGVFLDFCSPVELREPSFELESDTDSRRMCFGPVDPFSVVHLNALLDTFFDALVDTVLDALLNVVFNVFSDADLGVFLDAFLNTFLDVL</sequence>
<gene>
    <name evidence="1" type="ORF">GFSPODELE1_LOCUS7920</name>
</gene>
<evidence type="ECO:0000313" key="1">
    <source>
        <dbReference type="EMBL" id="CAL1710636.1"/>
    </source>
</evidence>
<proteinExistence type="predicted"/>